<dbReference type="Proteomes" id="UP000035017">
    <property type="component" value="Unassembled WGS sequence"/>
</dbReference>
<comment type="caution">
    <text evidence="1">The sequence shown here is derived from an EMBL/GenBank/DDBJ whole genome shotgun (WGS) entry which is preliminary data.</text>
</comment>
<gene>
    <name evidence="1" type="ORF">RU07_19130</name>
</gene>
<dbReference type="EMBL" id="JXQV01000030">
    <property type="protein sequence ID" value="KIP98849.1"/>
    <property type="molecule type" value="Genomic_DNA"/>
</dbReference>
<dbReference type="OrthoDB" id="20942at2"/>
<dbReference type="AlphaFoldDB" id="A0A0D0J044"/>
<dbReference type="Gene3D" id="1.10.490.110">
    <property type="entry name" value="Uncharacterized conserved protein DUF2267"/>
    <property type="match status" value="1"/>
</dbReference>
<dbReference type="InterPro" id="IPR038282">
    <property type="entry name" value="DUF2267_sf"/>
</dbReference>
<dbReference type="Pfam" id="PF10025">
    <property type="entry name" value="DUF2267"/>
    <property type="match status" value="1"/>
</dbReference>
<reference evidence="1 2" key="1">
    <citation type="submission" date="2014-12" db="EMBL/GenBank/DDBJ databases">
        <title>16Stimator: statistical estimation of ribosomal gene copy numbers from draft genome assemblies.</title>
        <authorList>
            <person name="Perisin M.A."/>
            <person name="Vetter M."/>
            <person name="Gilbert J.A."/>
            <person name="Bergelson J."/>
        </authorList>
    </citation>
    <scope>NUCLEOTIDE SEQUENCE [LARGE SCALE GENOMIC DNA]</scope>
    <source>
        <strain evidence="1 2">MEJ076</strain>
    </source>
</reference>
<name>A0A0D0J044_AGRTU</name>
<accession>A0A0D0J044</accession>
<organism evidence="1 2">
    <name type="scientific">Agrobacterium tumefaciens</name>
    <dbReference type="NCBI Taxonomy" id="358"/>
    <lineage>
        <taxon>Bacteria</taxon>
        <taxon>Pseudomonadati</taxon>
        <taxon>Pseudomonadota</taxon>
        <taxon>Alphaproteobacteria</taxon>
        <taxon>Hyphomicrobiales</taxon>
        <taxon>Rhizobiaceae</taxon>
        <taxon>Rhizobium/Agrobacterium group</taxon>
        <taxon>Agrobacterium</taxon>
        <taxon>Agrobacterium tumefaciens complex</taxon>
    </lineage>
</organism>
<proteinExistence type="predicted"/>
<dbReference type="InterPro" id="IPR018727">
    <property type="entry name" value="DUF2267"/>
</dbReference>
<evidence type="ECO:0000313" key="2">
    <source>
        <dbReference type="Proteomes" id="UP000035017"/>
    </source>
</evidence>
<evidence type="ECO:0000313" key="1">
    <source>
        <dbReference type="EMBL" id="KIP98849.1"/>
    </source>
</evidence>
<protein>
    <recommendedName>
        <fullName evidence="3">DUF2267 domain-containing protein</fullName>
    </recommendedName>
</protein>
<sequence>MPMPMEYRQASVDFDRFVEDLKEVSMLSTSHQAYTMLQAVLQVFRRRLPVQQALEFANVLPPVLRAIFVSDWDSTEEMREFGTEAEMMAEVRSLRYNHNLSTDSAIRDVAEAVRRNIDPVVFDRALSRLPPAARDFWLMPVSA</sequence>
<evidence type="ECO:0008006" key="3">
    <source>
        <dbReference type="Google" id="ProtNLM"/>
    </source>
</evidence>